<dbReference type="PANTHER" id="PTHR41534">
    <property type="entry name" value="BLR3401 PROTEIN"/>
    <property type="match status" value="1"/>
</dbReference>
<dbReference type="Proteomes" id="UP000235346">
    <property type="component" value="Unassembled WGS sequence"/>
</dbReference>
<dbReference type="InterPro" id="IPR032710">
    <property type="entry name" value="NTF2-like_dom_sf"/>
</dbReference>
<gene>
    <name evidence="5" type="primary">antB</name>
    <name evidence="5" type="ORF">C1H66_18930</name>
</gene>
<name>A0A2N7TGV5_9GAMM</name>
<dbReference type="PANTHER" id="PTHR41534:SF1">
    <property type="entry name" value="BLR3401 PROTEIN"/>
    <property type="match status" value="1"/>
</dbReference>
<proteinExistence type="inferred from homology"/>
<keyword evidence="6" id="KW-1185">Reference proteome</keyword>
<dbReference type="NCBIfam" id="TIGR03231">
    <property type="entry name" value="anthran_1_2_B"/>
    <property type="match status" value="1"/>
</dbReference>
<dbReference type="CDD" id="cd00667">
    <property type="entry name" value="ring_hydroxylating_dioxygenases_beta"/>
    <property type="match status" value="1"/>
</dbReference>
<evidence type="ECO:0000256" key="4">
    <source>
        <dbReference type="ARBA" id="ARBA00023002"/>
    </source>
</evidence>
<dbReference type="Gene3D" id="3.10.450.50">
    <property type="match status" value="1"/>
</dbReference>
<dbReference type="Pfam" id="PF00866">
    <property type="entry name" value="Ring_hydroxyl_B"/>
    <property type="match status" value="1"/>
</dbReference>
<accession>A0A2N7TGV5</accession>
<comment type="similarity">
    <text evidence="1">Belongs to the bacterial ring-hydroxylating dioxygenase beta subunit family.</text>
</comment>
<dbReference type="SUPFAM" id="SSF54427">
    <property type="entry name" value="NTF2-like"/>
    <property type="match status" value="1"/>
</dbReference>
<evidence type="ECO:0000313" key="5">
    <source>
        <dbReference type="EMBL" id="PMR67417.1"/>
    </source>
</evidence>
<protein>
    <submittedName>
        <fullName evidence="5">Anthranilate 1,2-dioxygenase small subunit</fullName>
    </submittedName>
</protein>
<dbReference type="RefSeq" id="WP_102629433.1">
    <property type="nucleotide sequence ID" value="NZ_PDOH01000055.1"/>
</dbReference>
<keyword evidence="4" id="KW-0560">Oxidoreductase</keyword>
<organism evidence="5 6">
    <name type="scientific">Halomonas heilongjiangensis</name>
    <dbReference type="NCBI Taxonomy" id="1387883"/>
    <lineage>
        <taxon>Bacteria</taxon>
        <taxon>Pseudomonadati</taxon>
        <taxon>Pseudomonadota</taxon>
        <taxon>Gammaproteobacteria</taxon>
        <taxon>Oceanospirillales</taxon>
        <taxon>Halomonadaceae</taxon>
        <taxon>Halomonas</taxon>
    </lineage>
</organism>
<dbReference type="AlphaFoldDB" id="A0A2N7TGV5"/>
<dbReference type="InterPro" id="IPR000391">
    <property type="entry name" value="Rng_hydr_dOase-bsu"/>
</dbReference>
<keyword evidence="3 5" id="KW-0223">Dioxygenase</keyword>
<evidence type="ECO:0000256" key="2">
    <source>
        <dbReference type="ARBA" id="ARBA00022797"/>
    </source>
</evidence>
<dbReference type="GO" id="GO:0051213">
    <property type="term" value="F:dioxygenase activity"/>
    <property type="evidence" value="ECO:0007669"/>
    <property type="project" value="UniProtKB-KW"/>
</dbReference>
<dbReference type="OrthoDB" id="7446267at2"/>
<dbReference type="GO" id="GO:0019380">
    <property type="term" value="P:3-phenylpropionate catabolic process"/>
    <property type="evidence" value="ECO:0007669"/>
    <property type="project" value="TreeGrafter"/>
</dbReference>
<reference evidence="5 6" key="1">
    <citation type="submission" date="2018-01" db="EMBL/GenBank/DDBJ databases">
        <title>Halomonas endophytica sp. nov., isolated from storage liquid in the stems of Populus euphratica.</title>
        <authorList>
            <person name="Chen C."/>
        </authorList>
    </citation>
    <scope>NUCLEOTIDE SEQUENCE [LARGE SCALE GENOMIC DNA]</scope>
    <source>
        <strain evidence="5 6">DSM 26881</strain>
    </source>
</reference>
<keyword evidence="2" id="KW-0058">Aromatic hydrocarbons catabolism</keyword>
<evidence type="ECO:0000313" key="6">
    <source>
        <dbReference type="Proteomes" id="UP000235346"/>
    </source>
</evidence>
<dbReference type="InterPro" id="IPR017640">
    <property type="entry name" value="Anthranilate_1-2-diOase_ssu"/>
</dbReference>
<sequence>MSQQQSIEQFLYRVAEYCDTQEWDAYLDQFAPECEFHIPQWKGEHEITSDPKREMSLMYYADRTGIEDRVFRIRTGKSAACTPMPRTLHLIDNVRCAPRDDGQVQVKVNWVTHFHRFGESGHFFGTADYTLRGDGDDWKITRKHTVLLNDKIDSVLDFYHV</sequence>
<dbReference type="EMBL" id="PNRE01000090">
    <property type="protein sequence ID" value="PMR67417.1"/>
    <property type="molecule type" value="Genomic_DNA"/>
</dbReference>
<evidence type="ECO:0000256" key="1">
    <source>
        <dbReference type="ARBA" id="ARBA00009570"/>
    </source>
</evidence>
<comment type="caution">
    <text evidence="5">The sequence shown here is derived from an EMBL/GenBank/DDBJ whole genome shotgun (WGS) entry which is preliminary data.</text>
</comment>
<evidence type="ECO:0000256" key="3">
    <source>
        <dbReference type="ARBA" id="ARBA00022964"/>
    </source>
</evidence>